<dbReference type="Proteomes" id="UP000887576">
    <property type="component" value="Unplaced"/>
</dbReference>
<name>A0AC34R9Q6_9BILA</name>
<evidence type="ECO:0000313" key="1">
    <source>
        <dbReference type="Proteomes" id="UP000887576"/>
    </source>
</evidence>
<protein>
    <submittedName>
        <fullName evidence="2">KIX domain-containing protein</fullName>
    </submittedName>
</protein>
<sequence length="277" mass="31241">MHNPSAEALICPERGSKMVFTSTIQAVIDSASDMNGQNQTSSQSSDALSNQDSLLSPDPSSQQNESRAPAEIEMNEIFEAEFSRSSENIPNYCLALLAEPESPLEQKEWQRNIQIQLRKYLTGRIIGAVCPRILNQEAMEDQRIKDLINYAIKVEKELFEIANSRPEYFHLLAQKIHNIRKEMIKKIMNRIEQSPEKFTVYKSCLLNSVKSFVQPNVFETTFENEGMNFEPDNAKIGTSFKTAAPLVTTKLIANPEKSVGCDLDECTTFPCNCENCS</sequence>
<evidence type="ECO:0000313" key="2">
    <source>
        <dbReference type="WBParaSite" id="JU765_v2.g4711.t1"/>
    </source>
</evidence>
<reference evidence="2" key="1">
    <citation type="submission" date="2022-11" db="UniProtKB">
        <authorList>
            <consortium name="WormBaseParasite"/>
        </authorList>
    </citation>
    <scope>IDENTIFICATION</scope>
</reference>
<proteinExistence type="predicted"/>
<accession>A0AC34R9Q6</accession>
<dbReference type="WBParaSite" id="JU765_v2.g4711.t1">
    <property type="protein sequence ID" value="JU765_v2.g4711.t1"/>
    <property type="gene ID" value="JU765_v2.g4711"/>
</dbReference>
<organism evidence="1 2">
    <name type="scientific">Panagrolaimus sp. JU765</name>
    <dbReference type="NCBI Taxonomy" id="591449"/>
    <lineage>
        <taxon>Eukaryota</taxon>
        <taxon>Metazoa</taxon>
        <taxon>Ecdysozoa</taxon>
        <taxon>Nematoda</taxon>
        <taxon>Chromadorea</taxon>
        <taxon>Rhabditida</taxon>
        <taxon>Tylenchina</taxon>
        <taxon>Panagrolaimomorpha</taxon>
        <taxon>Panagrolaimoidea</taxon>
        <taxon>Panagrolaimidae</taxon>
        <taxon>Panagrolaimus</taxon>
    </lineage>
</organism>